<accession>A0ABV7PJ69</accession>
<proteinExistence type="predicted"/>
<organism evidence="1 2">
    <name type="scientific">Massilia haematophila</name>
    <dbReference type="NCBI Taxonomy" id="457923"/>
    <lineage>
        <taxon>Bacteria</taxon>
        <taxon>Pseudomonadati</taxon>
        <taxon>Pseudomonadota</taxon>
        <taxon>Betaproteobacteria</taxon>
        <taxon>Burkholderiales</taxon>
        <taxon>Oxalobacteraceae</taxon>
        <taxon>Telluria group</taxon>
        <taxon>Massilia</taxon>
    </lineage>
</organism>
<comment type="caution">
    <text evidence="1">The sequence shown here is derived from an EMBL/GenBank/DDBJ whole genome shotgun (WGS) entry which is preliminary data.</text>
</comment>
<gene>
    <name evidence="1" type="ORF">ACFOPH_05830</name>
</gene>
<dbReference type="InterPro" id="IPR035979">
    <property type="entry name" value="RBD_domain_sf"/>
</dbReference>
<dbReference type="SUPFAM" id="SSF54928">
    <property type="entry name" value="RNA-binding domain, RBD"/>
    <property type="match status" value="1"/>
</dbReference>
<dbReference type="EMBL" id="JBHRVV010000001">
    <property type="protein sequence ID" value="MFC3457762.1"/>
    <property type="molecule type" value="Genomic_DNA"/>
</dbReference>
<evidence type="ECO:0000313" key="1">
    <source>
        <dbReference type="EMBL" id="MFC3457762.1"/>
    </source>
</evidence>
<evidence type="ECO:0000313" key="2">
    <source>
        <dbReference type="Proteomes" id="UP001595665"/>
    </source>
</evidence>
<dbReference type="RefSeq" id="WP_312552701.1">
    <property type="nucleotide sequence ID" value="NZ_JBHRVV010000001.1"/>
</dbReference>
<name>A0ABV7PJ69_9BURK</name>
<keyword evidence="2" id="KW-1185">Reference proteome</keyword>
<sequence length="90" mass="10033">MASLLIGNIDSSASDDEIRELLTRYGFPPFDSIEHMPGDGSRPSVLLRYADAPAAALRSLQPRVQDLFWKNRKIQVSVIDQRHDPGAEGR</sequence>
<reference evidence="2" key="1">
    <citation type="journal article" date="2019" name="Int. J. Syst. Evol. Microbiol.">
        <title>The Global Catalogue of Microorganisms (GCM) 10K type strain sequencing project: providing services to taxonomists for standard genome sequencing and annotation.</title>
        <authorList>
            <consortium name="The Broad Institute Genomics Platform"/>
            <consortium name="The Broad Institute Genome Sequencing Center for Infectious Disease"/>
            <person name="Wu L."/>
            <person name="Ma J."/>
        </authorList>
    </citation>
    <scope>NUCLEOTIDE SEQUENCE [LARGE SCALE GENOMIC DNA]</scope>
    <source>
        <strain evidence="2">CCM 7480</strain>
    </source>
</reference>
<dbReference type="CDD" id="cd00590">
    <property type="entry name" value="RRM_SF"/>
    <property type="match status" value="1"/>
</dbReference>
<dbReference type="Proteomes" id="UP001595665">
    <property type="component" value="Unassembled WGS sequence"/>
</dbReference>
<protein>
    <submittedName>
        <fullName evidence="1">RNA recognition motif domain-containing protein</fullName>
    </submittedName>
</protein>